<dbReference type="PROSITE" id="PS01180">
    <property type="entry name" value="CUB"/>
    <property type="match status" value="1"/>
</dbReference>
<evidence type="ECO:0000256" key="1">
    <source>
        <dbReference type="ARBA" id="ARBA00023157"/>
    </source>
</evidence>
<dbReference type="Pfam" id="PF00431">
    <property type="entry name" value="CUB"/>
    <property type="match status" value="1"/>
</dbReference>
<feature type="domain" description="CUB" evidence="3">
    <location>
        <begin position="1"/>
        <end position="108"/>
    </location>
</feature>
<accession>A0A183BF74</accession>
<dbReference type="AlphaFoldDB" id="A0A183BF74"/>
<reference evidence="4" key="1">
    <citation type="submission" date="2016-06" db="UniProtKB">
        <authorList>
            <consortium name="WormBaseParasite"/>
        </authorList>
    </citation>
    <scope>IDENTIFICATION</scope>
</reference>
<dbReference type="SUPFAM" id="SSF49854">
    <property type="entry name" value="Spermadhesin, CUB domain"/>
    <property type="match status" value="1"/>
</dbReference>
<dbReference type="InterPro" id="IPR035914">
    <property type="entry name" value="Sperma_CUB_dom_sf"/>
</dbReference>
<protein>
    <submittedName>
        <fullName evidence="4">CUB domain-containing protein</fullName>
    </submittedName>
</protein>
<comment type="caution">
    <text evidence="2">Lacks conserved residue(s) required for the propagation of feature annotation.</text>
</comment>
<keyword evidence="1" id="KW-1015">Disulfide bond</keyword>
<evidence type="ECO:0000313" key="4">
    <source>
        <dbReference type="WBParaSite" id="ECPE_0001790401-mRNA-1"/>
    </source>
</evidence>
<dbReference type="CDD" id="cd00041">
    <property type="entry name" value="CUB"/>
    <property type="match status" value="1"/>
</dbReference>
<dbReference type="WBParaSite" id="ECPE_0001790401-mRNA-1">
    <property type="protein sequence ID" value="ECPE_0001790401-mRNA-1"/>
    <property type="gene ID" value="ECPE_0001790401"/>
</dbReference>
<proteinExistence type="predicted"/>
<evidence type="ECO:0000256" key="2">
    <source>
        <dbReference type="PROSITE-ProRule" id="PRU00059"/>
    </source>
</evidence>
<organism evidence="4">
    <name type="scientific">Echinostoma caproni</name>
    <dbReference type="NCBI Taxonomy" id="27848"/>
    <lineage>
        <taxon>Eukaryota</taxon>
        <taxon>Metazoa</taxon>
        <taxon>Spiralia</taxon>
        <taxon>Lophotrochozoa</taxon>
        <taxon>Platyhelminthes</taxon>
        <taxon>Trematoda</taxon>
        <taxon>Digenea</taxon>
        <taxon>Plagiorchiida</taxon>
        <taxon>Echinostomata</taxon>
        <taxon>Echinostomatoidea</taxon>
        <taxon>Echinostomatidae</taxon>
        <taxon>Echinostoma</taxon>
    </lineage>
</organism>
<sequence>LTKLKNPWRVPAQSLTEATTCDYTLTGTAEKKYQLQITELKVGTSDKCTEDFVQISFNGQFDGETYKICGTKAPEQPLVSTSNEIKVKFASSSTNAATNALTATITEEDGFISSRVSADPFLSAMTTCIPEILHTIN</sequence>
<dbReference type="Gene3D" id="2.60.120.290">
    <property type="entry name" value="Spermadhesin, CUB domain"/>
    <property type="match status" value="1"/>
</dbReference>
<evidence type="ECO:0000259" key="3">
    <source>
        <dbReference type="PROSITE" id="PS01180"/>
    </source>
</evidence>
<dbReference type="InterPro" id="IPR000859">
    <property type="entry name" value="CUB_dom"/>
</dbReference>
<name>A0A183BF74_9TREM</name>